<proteinExistence type="predicted"/>
<dbReference type="Proteomes" id="UP000028542">
    <property type="component" value="Unassembled WGS sequence"/>
</dbReference>
<dbReference type="PANTHER" id="PTHR10133">
    <property type="entry name" value="DNA POLYMERASE I"/>
    <property type="match status" value="1"/>
</dbReference>
<dbReference type="Gene3D" id="3.30.70.370">
    <property type="match status" value="2"/>
</dbReference>
<sequence length="653" mass="74958">MNHGKERLLSIDIETYSSRDLSKCGVYAYCEAEDFEILLFAYAFDDEEVRVIDLKCGEEIPREVMEALTSEDVIKTSFNTNFERICISKYFKLELVIEQWRCTAVNALLLGLPGSLEGALNAMEMKEGKLKEGKELIKYFSMPYNYGDDGQPLRHVPEDDFVRWQLFTVYCRRDVEVERALRKRLSKFRLTPKEEKLWHLDQRINDYGILVDEDLIASARECARESQDYIKEEMTKVTGIENPNSNERLKSWLLDRDVYTDSLSKESIERLLNRDISDEIKSVLRLKLILSKTSIKKYEAMASAMGKDKRIRGLFQFYGASRTGRWAGRLVQVQNLPKTTLDDLDIARDLLKSRDYYELEMCYPSVPKVLSELIRSSFIPKEGSRFIIADYNAIEARVIAWLANETWRLNVFNSHGRIYETSAAKMFHVDEKEVTKGSILREKGKIAELALGYQGGRGALLSMGALKMGLDDKEVTNLVITWRAANRNIVKLWKNIERAALKSVIHGKVVKMRNGITFSMEDGILFVTLPSGRSLAYINARVKRDFRLNKNVLTYEGVDQNKKQWGVLKTYGGKLTENIVQAIARDCLGEAMLNLEKAGYKCVIHVHDEVVLEVPKGFGSVKEVEEIMSTPILWAMNLPLTAEVNESSYYRKF</sequence>
<dbReference type="InterPro" id="IPR002298">
    <property type="entry name" value="DNA_polymerase_A"/>
</dbReference>
<dbReference type="GO" id="GO:0003887">
    <property type="term" value="F:DNA-directed DNA polymerase activity"/>
    <property type="evidence" value="ECO:0007669"/>
    <property type="project" value="UniProtKB-EC"/>
</dbReference>
<dbReference type="GO" id="GO:0003677">
    <property type="term" value="F:DNA binding"/>
    <property type="evidence" value="ECO:0007669"/>
    <property type="project" value="InterPro"/>
</dbReference>
<dbReference type="InterPro" id="IPR043502">
    <property type="entry name" value="DNA/RNA_pol_sf"/>
</dbReference>
<comment type="catalytic activity">
    <reaction evidence="3">
        <text>DNA(n) + a 2'-deoxyribonucleoside 5'-triphosphate = DNA(n+1) + diphosphate</text>
        <dbReference type="Rhea" id="RHEA:22508"/>
        <dbReference type="Rhea" id="RHEA-COMP:17339"/>
        <dbReference type="Rhea" id="RHEA-COMP:17340"/>
        <dbReference type="ChEBI" id="CHEBI:33019"/>
        <dbReference type="ChEBI" id="CHEBI:61560"/>
        <dbReference type="ChEBI" id="CHEBI:173112"/>
        <dbReference type="EC" id="2.7.7.7"/>
    </reaction>
</comment>
<keyword evidence="6" id="KW-1185">Reference proteome</keyword>
<dbReference type="EMBL" id="JPMD01000032">
    <property type="protein sequence ID" value="KEZ85617.1"/>
    <property type="molecule type" value="Genomic_DNA"/>
</dbReference>
<dbReference type="EC" id="2.7.7.7" evidence="1"/>
<dbReference type="GO" id="GO:0006302">
    <property type="term" value="P:double-strand break repair"/>
    <property type="evidence" value="ECO:0007669"/>
    <property type="project" value="TreeGrafter"/>
</dbReference>
<dbReference type="GO" id="GO:0006261">
    <property type="term" value="P:DNA-templated DNA replication"/>
    <property type="evidence" value="ECO:0007669"/>
    <property type="project" value="InterPro"/>
</dbReference>
<dbReference type="STRING" id="318464.IO99_13125"/>
<evidence type="ECO:0000259" key="4">
    <source>
        <dbReference type="SMART" id="SM00482"/>
    </source>
</evidence>
<dbReference type="SMART" id="SM00482">
    <property type="entry name" value="POLAc"/>
    <property type="match status" value="1"/>
</dbReference>
<dbReference type="SUPFAM" id="SSF56672">
    <property type="entry name" value="DNA/RNA polymerases"/>
    <property type="match status" value="1"/>
</dbReference>
<evidence type="ECO:0000256" key="1">
    <source>
        <dbReference type="ARBA" id="ARBA00012417"/>
    </source>
</evidence>
<dbReference type="eggNOG" id="COG0749">
    <property type="taxonomic scope" value="Bacteria"/>
</dbReference>
<dbReference type="Pfam" id="PF00476">
    <property type="entry name" value="DNA_pol_A"/>
    <property type="match status" value="1"/>
</dbReference>
<evidence type="ECO:0000313" key="5">
    <source>
        <dbReference type="EMBL" id="KEZ85617.1"/>
    </source>
</evidence>
<dbReference type="PANTHER" id="PTHR10133:SF27">
    <property type="entry name" value="DNA POLYMERASE NU"/>
    <property type="match status" value="1"/>
</dbReference>
<name>A0A084J9I3_9CLOT</name>
<dbReference type="AlphaFoldDB" id="A0A084J9I3"/>
<reference evidence="5 6" key="1">
    <citation type="submission" date="2014-07" db="EMBL/GenBank/DDBJ databases">
        <title>Draft genome of Clostridium sulfidigenes 113A isolated from sediments associated with methane hydrate from Krishna Godavari basin.</title>
        <authorList>
            <person name="Honkalas V.S."/>
            <person name="Dabir A.P."/>
            <person name="Arora P."/>
            <person name="Dhakephalkar P.K."/>
        </authorList>
    </citation>
    <scope>NUCLEOTIDE SEQUENCE [LARGE SCALE GENOMIC DNA]</scope>
    <source>
        <strain evidence="5 6">113A</strain>
    </source>
</reference>
<accession>A0A084J9I3</accession>
<organism evidence="5 6">
    <name type="scientific">Clostridium sulfidigenes</name>
    <dbReference type="NCBI Taxonomy" id="318464"/>
    <lineage>
        <taxon>Bacteria</taxon>
        <taxon>Bacillati</taxon>
        <taxon>Bacillota</taxon>
        <taxon>Clostridia</taxon>
        <taxon>Eubacteriales</taxon>
        <taxon>Clostridiaceae</taxon>
        <taxon>Clostridium</taxon>
    </lineage>
</organism>
<evidence type="ECO:0000256" key="3">
    <source>
        <dbReference type="ARBA" id="ARBA00049244"/>
    </source>
</evidence>
<dbReference type="Gene3D" id="1.10.150.20">
    <property type="entry name" value="5' to 3' exonuclease, C-terminal subdomain"/>
    <property type="match status" value="1"/>
</dbReference>
<feature type="domain" description="DNA-directed DNA polymerase family A palm" evidence="4">
    <location>
        <begin position="371"/>
        <end position="618"/>
    </location>
</feature>
<evidence type="ECO:0000313" key="6">
    <source>
        <dbReference type="Proteomes" id="UP000028542"/>
    </source>
</evidence>
<protein>
    <recommendedName>
        <fullName evidence="1">DNA-directed DNA polymerase</fullName>
        <ecNumber evidence="1">2.7.7.7</ecNumber>
    </recommendedName>
</protein>
<comment type="caution">
    <text evidence="5">The sequence shown here is derived from an EMBL/GenBank/DDBJ whole genome shotgun (WGS) entry which is preliminary data.</text>
</comment>
<dbReference type="InterPro" id="IPR001098">
    <property type="entry name" value="DNA-dir_DNA_pol_A_palm_dom"/>
</dbReference>
<keyword evidence="2" id="KW-0235">DNA replication</keyword>
<dbReference type="RefSeq" id="WP_035133955.1">
    <property type="nucleotide sequence ID" value="NZ_JPMD01000032.1"/>
</dbReference>
<gene>
    <name evidence="5" type="ORF">IO99_13125</name>
</gene>
<evidence type="ECO:0000256" key="2">
    <source>
        <dbReference type="ARBA" id="ARBA00022705"/>
    </source>
</evidence>